<accession>A0A0B8PGC1</accession>
<feature type="region of interest" description="Disordered" evidence="1">
    <location>
        <begin position="55"/>
        <end position="130"/>
    </location>
</feature>
<organism evidence="2 3">
    <name type="scientific">Vibrio ishigakensis</name>
    <dbReference type="NCBI Taxonomy" id="1481914"/>
    <lineage>
        <taxon>Bacteria</taxon>
        <taxon>Pseudomonadati</taxon>
        <taxon>Pseudomonadota</taxon>
        <taxon>Gammaproteobacteria</taxon>
        <taxon>Vibrionales</taxon>
        <taxon>Vibrionaceae</taxon>
        <taxon>Vibrio</taxon>
    </lineage>
</organism>
<proteinExistence type="predicted"/>
<feature type="compositionally biased region" description="Basic and acidic residues" evidence="1">
    <location>
        <begin position="119"/>
        <end position="130"/>
    </location>
</feature>
<dbReference type="AlphaFoldDB" id="A0A0B8PGC1"/>
<evidence type="ECO:0000313" key="3">
    <source>
        <dbReference type="Proteomes" id="UP000031670"/>
    </source>
</evidence>
<gene>
    <name evidence="2" type="ORF">JCM19232_2652</name>
</gene>
<reference evidence="2 3" key="1">
    <citation type="submission" date="2015-01" db="EMBL/GenBank/DDBJ databases">
        <title>Vibrio sp. C5 JCM 19232 whole genome shotgun sequence.</title>
        <authorList>
            <person name="Sawabe T."/>
            <person name="Meirelles P."/>
            <person name="Feng G."/>
            <person name="Sayaka M."/>
            <person name="Hattori M."/>
            <person name="Ohkuma M."/>
        </authorList>
    </citation>
    <scope>NUCLEOTIDE SEQUENCE [LARGE SCALE GENOMIC DNA]</scope>
    <source>
        <strain evidence="2 3">JCM19232</strain>
    </source>
</reference>
<feature type="compositionally biased region" description="Low complexity" evidence="1">
    <location>
        <begin position="88"/>
        <end position="103"/>
    </location>
</feature>
<comment type="caution">
    <text evidence="2">The sequence shown here is derived from an EMBL/GenBank/DDBJ whole genome shotgun (WGS) entry which is preliminary data.</text>
</comment>
<evidence type="ECO:0000256" key="1">
    <source>
        <dbReference type="SAM" id="MobiDB-lite"/>
    </source>
</evidence>
<evidence type="ECO:0000313" key="2">
    <source>
        <dbReference type="EMBL" id="GAM63672.1"/>
    </source>
</evidence>
<feature type="compositionally biased region" description="Basic and acidic residues" evidence="1">
    <location>
        <begin position="76"/>
        <end position="87"/>
    </location>
</feature>
<dbReference type="EMBL" id="BBSA01000009">
    <property type="protein sequence ID" value="GAM63672.1"/>
    <property type="molecule type" value="Genomic_DNA"/>
</dbReference>
<dbReference type="Proteomes" id="UP000031670">
    <property type="component" value="Unassembled WGS sequence"/>
</dbReference>
<name>A0A0B8PGC1_9VIBR</name>
<sequence>MADIIQTAPEEKIIVEDPADENIIIEFSREEHDPFLDRAEVAALKAEFYAGDAERSAIASKAQADQSEESAVASDESQKAAAEHEEASSVSAQAAADSEQASALHEQGSAENAAESELQADRSEEHADRAESIANGLEDVIRNPGTFDPNSGYPTGFDPLIPQLWFANNDGDIDDVQWSIGQALLWEPNSASFYRVAGELVSGQGGGTFELSGSLIVPVNYGLFARGDLGNVHHLISLDEDRDVVIGKSALATQMVTVWRVFQLVESQFWCHLKQRAT</sequence>
<reference evidence="2 3" key="2">
    <citation type="submission" date="2015-01" db="EMBL/GenBank/DDBJ databases">
        <authorList>
            <consortium name="NBRP consortium"/>
            <person name="Sawabe T."/>
            <person name="Meirelles P."/>
            <person name="Feng G."/>
            <person name="Sayaka M."/>
            <person name="Hattori M."/>
            <person name="Ohkuma M."/>
        </authorList>
    </citation>
    <scope>NUCLEOTIDE SEQUENCE [LARGE SCALE GENOMIC DNA]</scope>
    <source>
        <strain evidence="2 3">JCM19232</strain>
    </source>
</reference>
<protein>
    <submittedName>
        <fullName evidence="2">Uncharacterized protein</fullName>
    </submittedName>
</protein>